<accession>A0A6P7S8P3</accession>
<dbReference type="RefSeq" id="XP_029634555.2">
    <property type="nucleotide sequence ID" value="XM_029778695.2"/>
</dbReference>
<feature type="domain" description="VWFA" evidence="3">
    <location>
        <begin position="32"/>
        <end position="208"/>
    </location>
</feature>
<feature type="region of interest" description="Disordered" evidence="1">
    <location>
        <begin position="271"/>
        <end position="294"/>
    </location>
</feature>
<dbReference type="PANTHER" id="PTHR24020:SF20">
    <property type="entry name" value="PH DOMAIN-CONTAINING PROTEIN"/>
    <property type="match status" value="1"/>
</dbReference>
<feature type="chain" id="PRO_5028965981" evidence="2">
    <location>
        <begin position="21"/>
        <end position="498"/>
    </location>
</feature>
<dbReference type="Pfam" id="PF00092">
    <property type="entry name" value="VWA"/>
    <property type="match status" value="1"/>
</dbReference>
<evidence type="ECO:0000256" key="1">
    <source>
        <dbReference type="SAM" id="MobiDB-lite"/>
    </source>
</evidence>
<sequence length="498" mass="56248">MKLTVTLFALLYLHLIIVKAFPKTQCVGKETDILFVLDSSSSIWPKDYERLLKFIQEFVDSFEVGMNKMRMGVITYSKKAHLEFPIGQYVTKEKLQKAISKIRYRSGWTNTAAALKLVKEQFQSLVKSNATLVTIVITDGNSRSHRKTKAEAANLHRLGIKVYAIGIGKKYHIKELKVIASDPDNGVYRFFNYKSLESIGKNFFIKSCRVGEPEVPGNIVSKTTPVVLEKTTKSPVLKVNDTSTTEVSPSTTTTVSYITVPTPVTTISISETTTTSNYKNETSPQDKPGKGRPEILPKTEATVILFGYDMVSLGYNRTAKISTFISKLLPYMTYQYFGVTNYAYCPSGFSIPLTSVTNFTRQLVQENNFPTLVDIVKKMRNLIYTHTVLKEHSGTPTAVLFVDSEMTNISDSLLEETRKLKGVRTRLFVVSIGSGQTNHTRDFHFLSSQPHENYTYYVSNYKQLVQLADDKPQIFKDMCNHNFTTEIFNTTSQRPDLS</sequence>
<dbReference type="InterPro" id="IPR002035">
    <property type="entry name" value="VWF_A"/>
</dbReference>
<dbReference type="PANTHER" id="PTHR24020">
    <property type="entry name" value="COLLAGEN ALPHA"/>
    <property type="match status" value="1"/>
</dbReference>
<feature type="signal peptide" evidence="2">
    <location>
        <begin position="1"/>
        <end position="20"/>
    </location>
</feature>
<evidence type="ECO:0000313" key="5">
    <source>
        <dbReference type="RefSeq" id="XP_029634555.2"/>
    </source>
</evidence>
<dbReference type="KEGG" id="osn:115210223"/>
<reference evidence="5" key="1">
    <citation type="submission" date="2025-08" db="UniProtKB">
        <authorList>
            <consortium name="RefSeq"/>
        </authorList>
    </citation>
    <scope>IDENTIFICATION</scope>
</reference>
<keyword evidence="4" id="KW-1185">Reference proteome</keyword>
<gene>
    <name evidence="5" type="primary">LOC115210223</name>
</gene>
<organism evidence="4 5">
    <name type="scientific">Octopus sinensis</name>
    <name type="common">East Asian common octopus</name>
    <dbReference type="NCBI Taxonomy" id="2607531"/>
    <lineage>
        <taxon>Eukaryota</taxon>
        <taxon>Metazoa</taxon>
        <taxon>Spiralia</taxon>
        <taxon>Lophotrochozoa</taxon>
        <taxon>Mollusca</taxon>
        <taxon>Cephalopoda</taxon>
        <taxon>Coleoidea</taxon>
        <taxon>Octopodiformes</taxon>
        <taxon>Octopoda</taxon>
        <taxon>Incirrata</taxon>
        <taxon>Octopodidae</taxon>
        <taxon>Octopus</taxon>
    </lineage>
</organism>
<dbReference type="CDD" id="cd01450">
    <property type="entry name" value="vWFA_subfamily_ECM"/>
    <property type="match status" value="1"/>
</dbReference>
<dbReference type="InterPro" id="IPR036465">
    <property type="entry name" value="vWFA_dom_sf"/>
</dbReference>
<evidence type="ECO:0000256" key="2">
    <source>
        <dbReference type="SAM" id="SignalP"/>
    </source>
</evidence>
<name>A0A6P7S8P3_9MOLL</name>
<protein>
    <submittedName>
        <fullName evidence="5">Collagen alpha-1(XXVIII) chain-like isoform X1</fullName>
    </submittedName>
</protein>
<dbReference type="SMART" id="SM00327">
    <property type="entry name" value="VWA"/>
    <property type="match status" value="1"/>
</dbReference>
<evidence type="ECO:0000259" key="3">
    <source>
        <dbReference type="PROSITE" id="PS50234"/>
    </source>
</evidence>
<dbReference type="PRINTS" id="PR00453">
    <property type="entry name" value="VWFADOMAIN"/>
</dbReference>
<dbReference type="PROSITE" id="PS50234">
    <property type="entry name" value="VWFA"/>
    <property type="match status" value="1"/>
</dbReference>
<keyword evidence="2" id="KW-0732">Signal</keyword>
<dbReference type="AlphaFoldDB" id="A0A6P7S8P3"/>
<evidence type="ECO:0000313" key="4">
    <source>
        <dbReference type="Proteomes" id="UP000515154"/>
    </source>
</evidence>
<dbReference type="Gene3D" id="3.40.50.410">
    <property type="entry name" value="von Willebrand factor, type A domain"/>
    <property type="match status" value="2"/>
</dbReference>
<proteinExistence type="predicted"/>
<dbReference type="Proteomes" id="UP000515154">
    <property type="component" value="Linkage group LG4"/>
</dbReference>
<dbReference type="InterPro" id="IPR050525">
    <property type="entry name" value="ECM_Assembly_Org"/>
</dbReference>
<dbReference type="SUPFAM" id="SSF53300">
    <property type="entry name" value="vWA-like"/>
    <property type="match status" value="2"/>
</dbReference>